<dbReference type="GO" id="GO:0008800">
    <property type="term" value="F:beta-lactamase activity"/>
    <property type="evidence" value="ECO:0007669"/>
    <property type="project" value="UniProtKB-EC"/>
</dbReference>
<dbReference type="InterPro" id="IPR000871">
    <property type="entry name" value="Beta-lactam_class-A"/>
</dbReference>
<comment type="caution">
    <text evidence="5">The sequence shown here is derived from an EMBL/GenBank/DDBJ whole genome shotgun (WGS) entry which is preliminary data.</text>
</comment>
<keyword evidence="5" id="KW-0378">Hydrolase</keyword>
<dbReference type="InterPro" id="IPR012338">
    <property type="entry name" value="Beta-lactam/transpept-like"/>
</dbReference>
<reference evidence="5 6" key="1">
    <citation type="submission" date="2024-08" db="EMBL/GenBank/DDBJ databases">
        <authorList>
            <person name="Feng Z."/>
            <person name="Ronholm J."/>
        </authorList>
    </citation>
    <scope>NUCLEOTIDE SEQUENCE [LARGE SCALE GENOMIC DNA]</scope>
    <source>
        <strain evidence="5 6">4-AB0-8</strain>
    </source>
</reference>
<comment type="similarity">
    <text evidence="2">Belongs to the class-A beta-lactamase family.</text>
</comment>
<dbReference type="Gene3D" id="3.40.710.10">
    <property type="entry name" value="DD-peptidase/beta-lactamase superfamily"/>
    <property type="match status" value="1"/>
</dbReference>
<feature type="domain" description="Beta-lactamase class A catalytic" evidence="4">
    <location>
        <begin position="53"/>
        <end position="272"/>
    </location>
</feature>
<dbReference type="PANTHER" id="PTHR35333:SF3">
    <property type="entry name" value="BETA-LACTAMASE-TYPE TRANSPEPTIDASE FOLD CONTAINING PROTEIN"/>
    <property type="match status" value="1"/>
</dbReference>
<dbReference type="EC" id="3.5.2.6" evidence="3"/>
<gene>
    <name evidence="5" type="primary">bla</name>
    <name evidence="5" type="ORF">ACBP88_11135</name>
</gene>
<dbReference type="SUPFAM" id="SSF56601">
    <property type="entry name" value="beta-lactamase/transpeptidase-like"/>
    <property type="match status" value="1"/>
</dbReference>
<dbReference type="Proteomes" id="UP001567350">
    <property type="component" value="Unassembled WGS sequence"/>
</dbReference>
<evidence type="ECO:0000256" key="3">
    <source>
        <dbReference type="ARBA" id="ARBA00012865"/>
    </source>
</evidence>
<dbReference type="Pfam" id="PF13354">
    <property type="entry name" value="Beta-lactamase2"/>
    <property type="match status" value="1"/>
</dbReference>
<evidence type="ECO:0000313" key="6">
    <source>
        <dbReference type="Proteomes" id="UP001567350"/>
    </source>
</evidence>
<dbReference type="PRINTS" id="PR00118">
    <property type="entry name" value="BLACTAMASEA"/>
</dbReference>
<evidence type="ECO:0000256" key="2">
    <source>
        <dbReference type="ARBA" id="ARBA00009009"/>
    </source>
</evidence>
<sequence length="306" mass="32481">MDRRNCLQMAWLLGLGGIAGCSVPAPPQGTSAASRWQQALAQLESQSGGRLGLYAQQWGSKPCLAYRSAERFPMCSTFKSLLVAQVRDLAGRGVLDLAHTVRFSRQALVPYSPLTQPHADGAGMTVQALCAAAVTVSDNTAANLLLQLQGGPAGLTQWLRAVGDDDTRLDRYEPDLNTALPGDVRDTTTPQTMAGSVLGLMQPGPDAWLKPKQQALLQQWLLASPTGNKRLRAGMPQEWKVGGKTGTGVNGTANDVVLVWPKQGAAPLVVAAYLTGAQVVDDAARDAILAQAGALVAQWWKHQQQA</sequence>
<evidence type="ECO:0000313" key="5">
    <source>
        <dbReference type="EMBL" id="MEZ2739990.1"/>
    </source>
</evidence>
<dbReference type="RefSeq" id="WP_370892732.1">
    <property type="nucleotide sequence ID" value="NZ_JBGJLR010000012.1"/>
</dbReference>
<dbReference type="EMBL" id="JBGJLR010000012">
    <property type="protein sequence ID" value="MEZ2739990.1"/>
    <property type="molecule type" value="Genomic_DNA"/>
</dbReference>
<proteinExistence type="inferred from homology"/>
<dbReference type="PANTHER" id="PTHR35333">
    <property type="entry name" value="BETA-LACTAMASE"/>
    <property type="match status" value="1"/>
</dbReference>
<evidence type="ECO:0000259" key="4">
    <source>
        <dbReference type="Pfam" id="PF13354"/>
    </source>
</evidence>
<organism evidence="5 6">
    <name type="scientific">Comamonas jiangduensis</name>
    <dbReference type="NCBI Taxonomy" id="1194168"/>
    <lineage>
        <taxon>Bacteria</taxon>
        <taxon>Pseudomonadati</taxon>
        <taxon>Pseudomonadota</taxon>
        <taxon>Betaproteobacteria</taxon>
        <taxon>Burkholderiales</taxon>
        <taxon>Comamonadaceae</taxon>
        <taxon>Comamonas</taxon>
    </lineage>
</organism>
<comment type="catalytic activity">
    <reaction evidence="1">
        <text>a beta-lactam + H2O = a substituted beta-amino acid</text>
        <dbReference type="Rhea" id="RHEA:20401"/>
        <dbReference type="ChEBI" id="CHEBI:15377"/>
        <dbReference type="ChEBI" id="CHEBI:35627"/>
        <dbReference type="ChEBI" id="CHEBI:140347"/>
        <dbReference type="EC" id="3.5.2.6"/>
    </reaction>
</comment>
<name>A0ABV4IGR0_9BURK</name>
<dbReference type="InterPro" id="IPR045155">
    <property type="entry name" value="Beta-lactam_cat"/>
</dbReference>
<accession>A0ABV4IGR0</accession>
<protein>
    <recommendedName>
        <fullName evidence="3">beta-lactamase</fullName>
        <ecNumber evidence="3">3.5.2.6</ecNumber>
    </recommendedName>
</protein>
<evidence type="ECO:0000256" key="1">
    <source>
        <dbReference type="ARBA" id="ARBA00001526"/>
    </source>
</evidence>
<dbReference type="PROSITE" id="PS51257">
    <property type="entry name" value="PROKAR_LIPOPROTEIN"/>
    <property type="match status" value="1"/>
</dbReference>
<keyword evidence="6" id="KW-1185">Reference proteome</keyword>
<dbReference type="NCBIfam" id="NF033103">
    <property type="entry name" value="bla_class_A"/>
    <property type="match status" value="1"/>
</dbReference>